<dbReference type="OrthoDB" id="2104935at2759"/>
<organism evidence="2 3">
    <name type="scientific">Jaminaea rosea</name>
    <dbReference type="NCBI Taxonomy" id="1569628"/>
    <lineage>
        <taxon>Eukaryota</taxon>
        <taxon>Fungi</taxon>
        <taxon>Dikarya</taxon>
        <taxon>Basidiomycota</taxon>
        <taxon>Ustilaginomycotina</taxon>
        <taxon>Exobasidiomycetes</taxon>
        <taxon>Microstromatales</taxon>
        <taxon>Microstromatales incertae sedis</taxon>
        <taxon>Jaminaea</taxon>
    </lineage>
</organism>
<reference evidence="2 3" key="1">
    <citation type="journal article" date="2018" name="Mol. Biol. Evol.">
        <title>Broad Genomic Sampling Reveals a Smut Pathogenic Ancestry of the Fungal Clade Ustilaginomycotina.</title>
        <authorList>
            <person name="Kijpornyongpan T."/>
            <person name="Mondo S.J."/>
            <person name="Barry K."/>
            <person name="Sandor L."/>
            <person name="Lee J."/>
            <person name="Lipzen A."/>
            <person name="Pangilinan J."/>
            <person name="LaButti K."/>
            <person name="Hainaut M."/>
            <person name="Henrissat B."/>
            <person name="Grigoriev I.V."/>
            <person name="Spatafora J.W."/>
            <person name="Aime M.C."/>
        </authorList>
    </citation>
    <scope>NUCLEOTIDE SEQUENCE [LARGE SCALE GENOMIC DNA]</scope>
    <source>
        <strain evidence="2 3">MCA 5214</strain>
    </source>
</reference>
<feature type="region of interest" description="Disordered" evidence="1">
    <location>
        <begin position="225"/>
        <end position="249"/>
    </location>
</feature>
<keyword evidence="3" id="KW-1185">Reference proteome</keyword>
<feature type="region of interest" description="Disordered" evidence="1">
    <location>
        <begin position="111"/>
        <end position="130"/>
    </location>
</feature>
<proteinExistence type="predicted"/>
<dbReference type="EMBL" id="KZ819667">
    <property type="protein sequence ID" value="PWN27801.1"/>
    <property type="molecule type" value="Genomic_DNA"/>
</dbReference>
<dbReference type="GeneID" id="37026559"/>
<evidence type="ECO:0000313" key="3">
    <source>
        <dbReference type="Proteomes" id="UP000245884"/>
    </source>
</evidence>
<sequence length="521" mass="58350">MQYQRTAKRWPQTHRQAFWLAHLRRKRASWPLSNYLWKQSTEQHQDDSHGDDREGDGRGSSRERREWADGLEPNQIGSLFHDPYLPRSAKLQRGDAMNGVDVTLARWNRGISLRLPPPPNNTDAGEHDGDEDADLTLLERRRSTLLPVHAPVSGQVVHVSRYIRRNAPLSSHLNDEHGWSISIRDVWGFVWHLTGISPYHQHVYEGQNIPRGYVVGHASTRLLRSKVPLDQDEPVDPPEKPPGGDGNPKYPFWRREFAVGVARPGAEMGEWAGPYDEGAQWVWSDPLHHLSMGQEKVEQEREEGGEVRAFRAPLPPPFASPPTVYFVRPNPYPPAPPPSVLASLPLYEAGSDEDGGDDGRRVTQLDGVVQGVASFTTFAPATHTMGLEAVTLYRLEWALLPWGHEGAVVPEHAWRLAINSGGTDQAAEQPSNNPSSLWSRYMAAMTSSGPFPWSNRKRLGSQWDSKARYALYTFGGAGGWKTWLDAGAGTRAADYKMMLRATDSWGGSSVWRVGGRVRVER</sequence>
<dbReference type="AlphaFoldDB" id="A0A316UTZ8"/>
<dbReference type="Proteomes" id="UP000245884">
    <property type="component" value="Unassembled WGS sequence"/>
</dbReference>
<name>A0A316UTZ8_9BASI</name>
<evidence type="ECO:0000313" key="2">
    <source>
        <dbReference type="EMBL" id="PWN27801.1"/>
    </source>
</evidence>
<dbReference type="RefSeq" id="XP_025362413.1">
    <property type="nucleotide sequence ID" value="XM_025504736.1"/>
</dbReference>
<gene>
    <name evidence="2" type="ORF">BDZ90DRAFT_227067</name>
</gene>
<feature type="compositionally biased region" description="Basic and acidic residues" evidence="1">
    <location>
        <begin position="41"/>
        <end position="68"/>
    </location>
</feature>
<feature type="region of interest" description="Disordered" evidence="1">
    <location>
        <begin position="41"/>
        <end position="74"/>
    </location>
</feature>
<accession>A0A316UTZ8</accession>
<protein>
    <submittedName>
        <fullName evidence="2">Uncharacterized protein</fullName>
    </submittedName>
</protein>
<evidence type="ECO:0000256" key="1">
    <source>
        <dbReference type="SAM" id="MobiDB-lite"/>
    </source>
</evidence>